<comment type="function">
    <text evidence="3">Catalyzes a proton abstraction reaction that results in 2,5-elimination of pyruvate from 2-succinyl-5-enolpyruvyl-6-hydroxy-3-cyclohexene-1-carboxylate (SEPHCHC) and the formation of 2-succinyl-6-hydroxy-2,4-cyclohexadiene-1-carboxylate (SHCHC).</text>
</comment>
<evidence type="ECO:0000256" key="2">
    <source>
        <dbReference type="ARBA" id="ARBA00023239"/>
    </source>
</evidence>
<keyword evidence="7" id="KW-1185">Reference proteome</keyword>
<evidence type="ECO:0000256" key="1">
    <source>
        <dbReference type="ARBA" id="ARBA00022428"/>
    </source>
</evidence>
<evidence type="ECO:0000259" key="5">
    <source>
        <dbReference type="Pfam" id="PF12697"/>
    </source>
</evidence>
<sequence length="266" mass="29431">MVTMYCRRVGQPQPGQPWLVLLHGLLGSGEDWQPVLPYLADWPLLLVDLPGHGASRSLSAADFNDVSRQLTALLAQQAVADYWLLGYSLGGRIAMYHACQGDAAGLRGLLVEGGHPGLASAGERDARQRHDADWARRFRHEALDSVLPDWYQQPVFARLSPAQRDRLVTLRRGNYGPAVAGMLEATSLSRQPCLVDALRQLQVPFGYLCGSQDTKFQALAAQHRLPLLSVDRAGHNAHQANPSAYAERIRQFISHPERKIQYALSQ</sequence>
<dbReference type="GO" id="GO:0070205">
    <property type="term" value="F:2-succinyl-6-hydroxy-2,4-cyclohexadiene-1-carboxylate synthase activity"/>
    <property type="evidence" value="ECO:0007669"/>
    <property type="project" value="UniProtKB-UniRule"/>
</dbReference>
<dbReference type="SUPFAM" id="SSF53474">
    <property type="entry name" value="alpha/beta-Hydrolases"/>
    <property type="match status" value="1"/>
</dbReference>
<dbReference type="STRING" id="198628.Dda3937_01782"/>
<dbReference type="Pfam" id="PF12697">
    <property type="entry name" value="Abhydrolase_6"/>
    <property type="match status" value="1"/>
</dbReference>
<dbReference type="NCBIfam" id="TIGR03695">
    <property type="entry name" value="menH_SHCHC"/>
    <property type="match status" value="1"/>
</dbReference>
<organism evidence="6 7">
    <name type="scientific">Dickeya dadantii (strain 3937)</name>
    <name type="common">Erwinia chrysanthemi (strain 3937)</name>
    <dbReference type="NCBI Taxonomy" id="198628"/>
    <lineage>
        <taxon>Bacteria</taxon>
        <taxon>Pseudomonadati</taxon>
        <taxon>Pseudomonadota</taxon>
        <taxon>Gammaproteobacteria</taxon>
        <taxon>Enterobacterales</taxon>
        <taxon>Pectobacteriaceae</taxon>
        <taxon>Dickeya</taxon>
    </lineage>
</organism>
<gene>
    <name evidence="6" type="primary">yfbB</name>
    <name evidence="3" type="synonym">menH</name>
    <name evidence="6" type="ordered locus">Dda3937_01782</name>
</gene>
<keyword evidence="2 3" id="KW-0456">Lyase</keyword>
<dbReference type="InterPro" id="IPR022485">
    <property type="entry name" value="SHCHC_synthase_MenH"/>
</dbReference>
<comment type="catalytic activity">
    <reaction evidence="3">
        <text>5-enolpyruvoyl-6-hydroxy-2-succinyl-cyclohex-3-ene-1-carboxylate = (1R,6R)-6-hydroxy-2-succinyl-cyclohexa-2,4-diene-1-carboxylate + pyruvate</text>
        <dbReference type="Rhea" id="RHEA:25597"/>
        <dbReference type="ChEBI" id="CHEBI:15361"/>
        <dbReference type="ChEBI" id="CHEBI:58689"/>
        <dbReference type="ChEBI" id="CHEBI:58818"/>
        <dbReference type="EC" id="4.2.99.20"/>
    </reaction>
</comment>
<dbReference type="UniPathway" id="UPA00079"/>
<feature type="domain" description="AB hydrolase-1" evidence="5">
    <location>
        <begin position="19"/>
        <end position="247"/>
    </location>
</feature>
<keyword evidence="1 3" id="KW-0474">Menaquinone biosynthesis</keyword>
<keyword evidence="6" id="KW-0378">Hydrolase</keyword>
<evidence type="ECO:0000256" key="3">
    <source>
        <dbReference type="HAMAP-Rule" id="MF_01660"/>
    </source>
</evidence>
<evidence type="ECO:0000256" key="4">
    <source>
        <dbReference type="NCBIfam" id="TIGR03695"/>
    </source>
</evidence>
<dbReference type="Gene3D" id="3.40.50.1820">
    <property type="entry name" value="alpha/beta hydrolase"/>
    <property type="match status" value="1"/>
</dbReference>
<dbReference type="ESTHER" id="dicd3-e0sdz9">
    <property type="family name" value="MenH_SHCHC"/>
</dbReference>
<evidence type="ECO:0000313" key="7">
    <source>
        <dbReference type="Proteomes" id="UP000006859"/>
    </source>
</evidence>
<dbReference type="GO" id="GO:0009234">
    <property type="term" value="P:menaquinone biosynthetic process"/>
    <property type="evidence" value="ECO:0007669"/>
    <property type="project" value="UniProtKB-UniRule"/>
</dbReference>
<reference evidence="6 7" key="1">
    <citation type="journal article" date="2011" name="J. Bacteriol.">
        <title>Genome sequence of the plant-pathogenic bacterium Dickeya dadantii 3937.</title>
        <authorList>
            <person name="Glasner J.D."/>
            <person name="Yang C.H."/>
            <person name="Reverchon S."/>
            <person name="Hugouvieux-Cotte-Pattat N."/>
            <person name="Condemine G."/>
            <person name="Bohin J.P."/>
            <person name="Van Gijsegem F."/>
            <person name="Yang S."/>
            <person name="Franza T."/>
            <person name="Expert D."/>
            <person name="Plunkett G. III"/>
            <person name="San Francisco M.J."/>
            <person name="Charkowski A.O."/>
            <person name="Py B."/>
            <person name="Bell K."/>
            <person name="Rauscher L."/>
            <person name="Rodriguez-Palenzuela P."/>
            <person name="Toussaint A."/>
            <person name="Holeva M.C."/>
            <person name="He S.Y."/>
            <person name="Douet V."/>
            <person name="Boccara M."/>
            <person name="Blanco C."/>
            <person name="Toth I."/>
            <person name="Anderson B.D."/>
            <person name="Biehl B.S."/>
            <person name="Mau B."/>
            <person name="Flynn S.M."/>
            <person name="Barras F."/>
            <person name="Lindeberg M."/>
            <person name="Birch P.R."/>
            <person name="Tsuyumu S."/>
            <person name="Shi X."/>
            <person name="Hibbing M."/>
            <person name="Yap M.N."/>
            <person name="Carpentier M."/>
            <person name="Dassa E."/>
            <person name="Umehara M."/>
            <person name="Kim J.F."/>
            <person name="Rusch M."/>
            <person name="Soni P."/>
            <person name="Mayhew G.F."/>
            <person name="Fouts D.E."/>
            <person name="Gill S.R."/>
            <person name="Blattner F.R."/>
            <person name="Keen N.T."/>
            <person name="Perna N.T."/>
        </authorList>
    </citation>
    <scope>NUCLEOTIDE SEQUENCE [LARGE SCALE GENOMIC DNA]</scope>
    <source>
        <strain evidence="6 7">3937</strain>
    </source>
</reference>
<dbReference type="HAMAP" id="MF_01660">
    <property type="entry name" value="MenH"/>
    <property type="match status" value="1"/>
</dbReference>
<comment type="subunit">
    <text evidence="3">Monomer.</text>
</comment>
<dbReference type="KEGG" id="ddd:Dda3937_01782"/>
<comment type="pathway">
    <text evidence="3">Quinol/quinone metabolism; 1,4-dihydroxy-2-naphthoate biosynthesis; 1,4-dihydroxy-2-naphthoate from chorismate: step 3/7.</text>
</comment>
<name>E0SDZ9_DICD3</name>
<dbReference type="EMBL" id="CP002038">
    <property type="protein sequence ID" value="ADM97449.1"/>
    <property type="molecule type" value="Genomic_DNA"/>
</dbReference>
<comment type="pathway">
    <text evidence="3">Quinol/quinone metabolism; menaquinone biosynthesis.</text>
</comment>
<dbReference type="PANTHER" id="PTHR42916">
    <property type="entry name" value="2-SUCCINYL-5-ENOLPYRUVYL-6-HYDROXY-3-CYCLOHEXENE-1-CARBOXYLATE SYNTHASE"/>
    <property type="match status" value="1"/>
</dbReference>
<dbReference type="PANTHER" id="PTHR42916:SF1">
    <property type="entry name" value="PROTEIN PHYLLO, CHLOROPLASTIC"/>
    <property type="match status" value="1"/>
</dbReference>
<dbReference type="AlphaFoldDB" id="E0SDZ9"/>
<protein>
    <recommendedName>
        <fullName evidence="3 4">2-succinyl-6-hydroxy-2,4-cyclohexadiene-1-carboxylate synthase</fullName>
        <shortName evidence="3">SHCHC synthase</shortName>
        <ecNumber evidence="3 4">4.2.99.20</ecNumber>
    </recommendedName>
</protein>
<dbReference type="NCBIfam" id="NF008340">
    <property type="entry name" value="PRK11126.1"/>
    <property type="match status" value="1"/>
</dbReference>
<dbReference type="Proteomes" id="UP000006859">
    <property type="component" value="Chromosome"/>
</dbReference>
<dbReference type="EC" id="4.2.99.20" evidence="3 4"/>
<dbReference type="InterPro" id="IPR000073">
    <property type="entry name" value="AB_hydrolase_1"/>
</dbReference>
<dbReference type="InterPro" id="IPR029058">
    <property type="entry name" value="AB_hydrolase_fold"/>
</dbReference>
<comment type="similarity">
    <text evidence="3">Belongs to the AB hydrolase superfamily. MenH family.</text>
</comment>
<dbReference type="UniPathway" id="UPA01057">
    <property type="reaction ID" value="UER00900"/>
</dbReference>
<evidence type="ECO:0000313" key="6">
    <source>
        <dbReference type="EMBL" id="ADM97449.1"/>
    </source>
</evidence>
<accession>E0SDZ9</accession>
<dbReference type="GO" id="GO:0016787">
    <property type="term" value="F:hydrolase activity"/>
    <property type="evidence" value="ECO:0007669"/>
    <property type="project" value="UniProtKB-KW"/>
</dbReference>
<dbReference type="HOGENOM" id="CLU_020336_38_2_6"/>
<dbReference type="eggNOG" id="COG0596">
    <property type="taxonomic scope" value="Bacteria"/>
</dbReference>
<proteinExistence type="inferred from homology"/>